<evidence type="ECO:0000313" key="2">
    <source>
        <dbReference type="EMBL" id="KKK94443.1"/>
    </source>
</evidence>
<gene>
    <name evidence="2" type="ORF">LCGC14_2682830</name>
</gene>
<reference evidence="2" key="1">
    <citation type="journal article" date="2015" name="Nature">
        <title>Complex archaea that bridge the gap between prokaryotes and eukaryotes.</title>
        <authorList>
            <person name="Spang A."/>
            <person name="Saw J.H."/>
            <person name="Jorgensen S.L."/>
            <person name="Zaremba-Niedzwiedzka K."/>
            <person name="Martijn J."/>
            <person name="Lind A.E."/>
            <person name="van Eijk R."/>
            <person name="Schleper C."/>
            <person name="Guy L."/>
            <person name="Ettema T.J."/>
        </authorList>
    </citation>
    <scope>NUCLEOTIDE SEQUENCE</scope>
</reference>
<dbReference type="AlphaFoldDB" id="A0A0F8ZKV4"/>
<organism evidence="2">
    <name type="scientific">marine sediment metagenome</name>
    <dbReference type="NCBI Taxonomy" id="412755"/>
    <lineage>
        <taxon>unclassified sequences</taxon>
        <taxon>metagenomes</taxon>
        <taxon>ecological metagenomes</taxon>
    </lineage>
</organism>
<comment type="caution">
    <text evidence="2">The sequence shown here is derived from an EMBL/GenBank/DDBJ whole genome shotgun (WGS) entry which is preliminary data.</text>
</comment>
<evidence type="ECO:0000256" key="1">
    <source>
        <dbReference type="SAM" id="Coils"/>
    </source>
</evidence>
<sequence length="131" mass="15264">MSSAFEDTQKTLTAYADELEEMKIYIHRDLATLPKEYVTMVNSYLTEAAKNIKLRRQVEEFELKYEKARGALFDSVHERDKIKAELDQFTLDVDKELEKLEAIETLMREQPSIQVGRGILVDGKDEQYTVQ</sequence>
<feature type="non-terminal residue" evidence="2">
    <location>
        <position position="131"/>
    </location>
</feature>
<name>A0A0F8ZKV4_9ZZZZ</name>
<feature type="coiled-coil region" evidence="1">
    <location>
        <begin position="51"/>
        <end position="99"/>
    </location>
</feature>
<keyword evidence="1" id="KW-0175">Coiled coil</keyword>
<protein>
    <submittedName>
        <fullName evidence="2">Uncharacterized protein</fullName>
    </submittedName>
</protein>
<proteinExistence type="predicted"/>
<dbReference type="EMBL" id="LAZR01047342">
    <property type="protein sequence ID" value="KKK94443.1"/>
    <property type="molecule type" value="Genomic_DNA"/>
</dbReference>
<accession>A0A0F8ZKV4</accession>